<name>A0A8J2LF53_9HEXA</name>
<evidence type="ECO:0000256" key="5">
    <source>
        <dbReference type="ARBA" id="ARBA00022692"/>
    </source>
</evidence>
<evidence type="ECO:0000256" key="8">
    <source>
        <dbReference type="ARBA" id="ARBA00023098"/>
    </source>
</evidence>
<reference evidence="11" key="1">
    <citation type="submission" date="2021-06" db="EMBL/GenBank/DDBJ databases">
        <authorList>
            <person name="Hodson N. C."/>
            <person name="Mongue J. A."/>
            <person name="Jaron S. K."/>
        </authorList>
    </citation>
    <scope>NUCLEOTIDE SEQUENCE</scope>
</reference>
<dbReference type="GO" id="GO:0019432">
    <property type="term" value="P:triglyceride biosynthetic process"/>
    <property type="evidence" value="ECO:0007669"/>
    <property type="project" value="TreeGrafter"/>
</dbReference>
<comment type="subcellular location">
    <subcellularLocation>
        <location evidence="1">Endoplasmic reticulum membrane</location>
        <topology evidence="1">Multi-pass membrane protein</topology>
    </subcellularLocation>
</comment>
<gene>
    <name evidence="11" type="ORF">AFUS01_LOCUS40373</name>
</gene>
<organism evidence="11 12">
    <name type="scientific">Allacma fusca</name>
    <dbReference type="NCBI Taxonomy" id="39272"/>
    <lineage>
        <taxon>Eukaryota</taxon>
        <taxon>Metazoa</taxon>
        <taxon>Ecdysozoa</taxon>
        <taxon>Arthropoda</taxon>
        <taxon>Hexapoda</taxon>
        <taxon>Collembola</taxon>
        <taxon>Symphypleona</taxon>
        <taxon>Sminthuridae</taxon>
        <taxon>Allacma</taxon>
    </lineage>
</organism>
<dbReference type="GO" id="GO:0005789">
    <property type="term" value="C:endoplasmic reticulum membrane"/>
    <property type="evidence" value="ECO:0007669"/>
    <property type="project" value="UniProtKB-SubCell"/>
</dbReference>
<evidence type="ECO:0000256" key="10">
    <source>
        <dbReference type="ARBA" id="ARBA00023315"/>
    </source>
</evidence>
<evidence type="ECO:0000313" key="12">
    <source>
        <dbReference type="Proteomes" id="UP000708208"/>
    </source>
</evidence>
<keyword evidence="5" id="KW-0812">Transmembrane</keyword>
<dbReference type="Proteomes" id="UP000708208">
    <property type="component" value="Unassembled WGS sequence"/>
</dbReference>
<keyword evidence="7" id="KW-1133">Transmembrane helix</keyword>
<evidence type="ECO:0000256" key="4">
    <source>
        <dbReference type="ARBA" id="ARBA00022679"/>
    </source>
</evidence>
<evidence type="ECO:0000256" key="1">
    <source>
        <dbReference type="ARBA" id="ARBA00004477"/>
    </source>
</evidence>
<dbReference type="OrthoDB" id="264532at2759"/>
<comment type="similarity">
    <text evidence="2">Belongs to the diacylglycerol acyltransferase family.</text>
</comment>
<dbReference type="PANTHER" id="PTHR12317:SF79">
    <property type="entry name" value="ACYLTRANSFERASE"/>
    <property type="match status" value="1"/>
</dbReference>
<dbReference type="InterPro" id="IPR007130">
    <property type="entry name" value="DAGAT"/>
</dbReference>
<comment type="caution">
    <text evidence="11">The sequence shown here is derived from an EMBL/GenBank/DDBJ whole genome shotgun (WGS) entry which is preliminary data.</text>
</comment>
<feature type="non-terminal residue" evidence="11">
    <location>
        <position position="1"/>
    </location>
</feature>
<dbReference type="GO" id="GO:0004144">
    <property type="term" value="F:diacylglycerol O-acyltransferase activity"/>
    <property type="evidence" value="ECO:0007669"/>
    <property type="project" value="TreeGrafter"/>
</dbReference>
<evidence type="ECO:0000256" key="6">
    <source>
        <dbReference type="ARBA" id="ARBA00022824"/>
    </source>
</evidence>
<evidence type="ECO:0000256" key="3">
    <source>
        <dbReference type="ARBA" id="ARBA00022516"/>
    </source>
</evidence>
<dbReference type="EMBL" id="CAJVCH010556610">
    <property type="protein sequence ID" value="CAG7830576.1"/>
    <property type="molecule type" value="Genomic_DNA"/>
</dbReference>
<keyword evidence="3" id="KW-0444">Lipid biosynthesis</keyword>
<keyword evidence="12" id="KW-1185">Reference proteome</keyword>
<sequence>SPLVPVFSFGEIDIYDQIRNDEGTKVRKVQNFLQTVMGMAPVILLGRGFFQYTFGILPRRKPITVVIGAPIQVEQNKKPNQEEIDALHKKYVESLSELFNKYKSVYASEESYIKIV</sequence>
<keyword evidence="9" id="KW-0472">Membrane</keyword>
<accession>A0A8J2LF53</accession>
<keyword evidence="4" id="KW-0808">Transferase</keyword>
<evidence type="ECO:0000256" key="7">
    <source>
        <dbReference type="ARBA" id="ARBA00022989"/>
    </source>
</evidence>
<dbReference type="AlphaFoldDB" id="A0A8J2LF53"/>
<evidence type="ECO:0000256" key="2">
    <source>
        <dbReference type="ARBA" id="ARBA00005420"/>
    </source>
</evidence>
<protein>
    <submittedName>
        <fullName evidence="11">Uncharacterized protein</fullName>
    </submittedName>
</protein>
<keyword evidence="10" id="KW-0012">Acyltransferase</keyword>
<evidence type="ECO:0000313" key="11">
    <source>
        <dbReference type="EMBL" id="CAG7830576.1"/>
    </source>
</evidence>
<proteinExistence type="inferred from homology"/>
<dbReference type="PANTHER" id="PTHR12317">
    <property type="entry name" value="DIACYLGLYCEROL O-ACYLTRANSFERASE"/>
    <property type="match status" value="1"/>
</dbReference>
<keyword evidence="8" id="KW-0443">Lipid metabolism</keyword>
<dbReference type="Pfam" id="PF03982">
    <property type="entry name" value="DAGAT"/>
    <property type="match status" value="1"/>
</dbReference>
<evidence type="ECO:0000256" key="9">
    <source>
        <dbReference type="ARBA" id="ARBA00023136"/>
    </source>
</evidence>
<keyword evidence="6" id="KW-0256">Endoplasmic reticulum</keyword>